<protein>
    <submittedName>
        <fullName evidence="1">Uncharacterized protein</fullName>
    </submittedName>
</protein>
<dbReference type="EMBL" id="CM047749">
    <property type="protein sequence ID" value="KAJ0009843.1"/>
    <property type="molecule type" value="Genomic_DNA"/>
</dbReference>
<evidence type="ECO:0000313" key="2">
    <source>
        <dbReference type="Proteomes" id="UP001163603"/>
    </source>
</evidence>
<accession>A0ACC0X2K8</accession>
<comment type="caution">
    <text evidence="1">The sequence shown here is derived from an EMBL/GenBank/DDBJ whole genome shotgun (WGS) entry which is preliminary data.</text>
</comment>
<gene>
    <name evidence="1" type="ORF">Pint_32866</name>
</gene>
<sequence>MATKTKIYLAMEYASSGELFNKVVDACGGSKGCGGVQGG</sequence>
<name>A0ACC0X2K8_9ROSI</name>
<proteinExistence type="predicted"/>
<evidence type="ECO:0000313" key="1">
    <source>
        <dbReference type="EMBL" id="KAJ0009843.1"/>
    </source>
</evidence>
<reference evidence="2" key="1">
    <citation type="journal article" date="2023" name="G3 (Bethesda)">
        <title>Genome assembly and association tests identify interacting loci associated with vigor, precocity, and sex in interspecific pistachio rootstocks.</title>
        <authorList>
            <person name="Palmer W."/>
            <person name="Jacygrad E."/>
            <person name="Sagayaradj S."/>
            <person name="Cavanaugh K."/>
            <person name="Han R."/>
            <person name="Bertier L."/>
            <person name="Beede B."/>
            <person name="Kafkas S."/>
            <person name="Golino D."/>
            <person name="Preece J."/>
            <person name="Michelmore R."/>
        </authorList>
    </citation>
    <scope>NUCLEOTIDE SEQUENCE [LARGE SCALE GENOMIC DNA]</scope>
</reference>
<keyword evidence="2" id="KW-1185">Reference proteome</keyword>
<organism evidence="1 2">
    <name type="scientific">Pistacia integerrima</name>
    <dbReference type="NCBI Taxonomy" id="434235"/>
    <lineage>
        <taxon>Eukaryota</taxon>
        <taxon>Viridiplantae</taxon>
        <taxon>Streptophyta</taxon>
        <taxon>Embryophyta</taxon>
        <taxon>Tracheophyta</taxon>
        <taxon>Spermatophyta</taxon>
        <taxon>Magnoliopsida</taxon>
        <taxon>eudicotyledons</taxon>
        <taxon>Gunneridae</taxon>
        <taxon>Pentapetalae</taxon>
        <taxon>rosids</taxon>
        <taxon>malvids</taxon>
        <taxon>Sapindales</taxon>
        <taxon>Anacardiaceae</taxon>
        <taxon>Pistacia</taxon>
    </lineage>
</organism>
<dbReference type="Proteomes" id="UP001163603">
    <property type="component" value="Chromosome 14"/>
</dbReference>